<gene>
    <name evidence="5" type="ordered locus">DKAM_0352</name>
</gene>
<organism evidence="5 6">
    <name type="scientific">Desulfurococcus amylolyticus (strain DSM 18924 / JCM 16383 / VKM B-2413 / 1221n)</name>
    <name type="common">Desulfurococcus kamchatkensis</name>
    <dbReference type="NCBI Taxonomy" id="490899"/>
    <lineage>
        <taxon>Archaea</taxon>
        <taxon>Thermoproteota</taxon>
        <taxon>Thermoprotei</taxon>
        <taxon>Desulfurococcales</taxon>
        <taxon>Desulfurococcaceae</taxon>
        <taxon>Desulfurococcus</taxon>
    </lineage>
</organism>
<evidence type="ECO:0000259" key="4">
    <source>
        <dbReference type="Pfam" id="PF08323"/>
    </source>
</evidence>
<dbReference type="Gene3D" id="3.40.50.2000">
    <property type="entry name" value="Glycogen Phosphorylase B"/>
    <property type="match status" value="2"/>
</dbReference>
<dbReference type="KEGG" id="dka:DKAM_0352"/>
<dbReference type="AlphaFoldDB" id="B8D3J7"/>
<evidence type="ECO:0000256" key="2">
    <source>
        <dbReference type="ARBA" id="ARBA00022679"/>
    </source>
</evidence>
<dbReference type="eggNOG" id="arCOG01420">
    <property type="taxonomic scope" value="Archaea"/>
</dbReference>
<dbReference type="Pfam" id="PF08323">
    <property type="entry name" value="Glyco_transf_5"/>
    <property type="match status" value="1"/>
</dbReference>
<dbReference type="Pfam" id="PF00534">
    <property type="entry name" value="Glycos_transf_1"/>
    <property type="match status" value="1"/>
</dbReference>
<keyword evidence="1" id="KW-0328">Glycosyltransferase</keyword>
<feature type="domain" description="Starch synthase catalytic" evidence="4">
    <location>
        <begin position="10"/>
        <end position="233"/>
    </location>
</feature>
<dbReference type="STRING" id="490899.DKAM_0352"/>
<sequence>MKGAFSLKAWMFAFESIYTRKVGGLAEVPPRLANALVEKGIDVEIYTPSHGLKTNKGFKREVFKTSINGVEYSILEYNAPVKHYIVSGGILEDPLVYSSNLVSKSLVFARVIREYFNQIVGEGEIPDIVHGHDWHSYPALLAINLESTRRGTPIGIVYHVHLLSHGFMDLQEITRGLNIWSKDHVRGKLGIKSFEEYYYASGGWIEKLAALTSDRVIVVSKGYTRDVVRYVGLDNADRVDYVFNASTWTWSTVLDTVSKYIGDRDPFSYEARRLVRDKMLREELRLVNVENPDPYLRDVINRLIDKYGVSISSPFKQDGPLILLTGRSTRQKGIDLLLKSMDKLLVEVPRTRVVLAVIPVSGTEELLREIIEYQLLFPDNLRILPGYIDHEHYLMLYYAASVFLAASRYEPFGLVVLEALSSGTPVAASNTGGFRDLIKDVRMYGLDGTGALFPPLDVDGMIDAVKTVLEIVEDRERSVVFRRRCVEHSKQFSWSSSADKLIKIYTSIKSQAGGRGTL</sequence>
<dbReference type="PANTHER" id="PTHR45825">
    <property type="entry name" value="GRANULE-BOUND STARCH SYNTHASE 1, CHLOROPLASTIC/AMYLOPLASTIC"/>
    <property type="match status" value="1"/>
</dbReference>
<evidence type="ECO:0000259" key="3">
    <source>
        <dbReference type="Pfam" id="PF00534"/>
    </source>
</evidence>
<dbReference type="GO" id="GO:0016757">
    <property type="term" value="F:glycosyltransferase activity"/>
    <property type="evidence" value="ECO:0007669"/>
    <property type="project" value="UniProtKB-KW"/>
</dbReference>
<dbReference type="InterPro" id="IPR013534">
    <property type="entry name" value="Starch_synth_cat_dom"/>
</dbReference>
<dbReference type="EMBL" id="CP001140">
    <property type="protein sequence ID" value="ACL10678.1"/>
    <property type="molecule type" value="Genomic_DNA"/>
</dbReference>
<evidence type="ECO:0000313" key="5">
    <source>
        <dbReference type="EMBL" id="ACL10678.1"/>
    </source>
</evidence>
<name>B8D3J7_DESA1</name>
<evidence type="ECO:0000256" key="1">
    <source>
        <dbReference type="ARBA" id="ARBA00022676"/>
    </source>
</evidence>
<proteinExistence type="predicted"/>
<dbReference type="SUPFAM" id="SSF53756">
    <property type="entry name" value="UDP-Glycosyltransferase/glycogen phosphorylase"/>
    <property type="match status" value="1"/>
</dbReference>
<dbReference type="CAZy" id="GT5">
    <property type="family name" value="Glycosyltransferase Family 5"/>
</dbReference>
<accession>B8D3J7</accession>
<keyword evidence="2 5" id="KW-0808">Transferase</keyword>
<feature type="domain" description="Glycosyl transferase family 1" evidence="3">
    <location>
        <begin position="313"/>
        <end position="477"/>
    </location>
</feature>
<reference evidence="5 6" key="1">
    <citation type="journal article" date="2009" name="J. Bacteriol.">
        <title>Complete genome sequence of the anaerobic, protein-degrading hyperthermophilic crenarchaeon Desulfurococcus kamchatkensis.</title>
        <authorList>
            <person name="Ravin N.V."/>
            <person name="Mardanov A.V."/>
            <person name="Beletsky A.V."/>
            <person name="Kublanov I.V."/>
            <person name="Kolganova T.V."/>
            <person name="Lebedinsky A.V."/>
            <person name="Chernyh N.A."/>
            <person name="Bonch-Osmolovskaya E.A."/>
            <person name="Skryabin K.G."/>
        </authorList>
    </citation>
    <scope>NUCLEOTIDE SEQUENCE [LARGE SCALE GENOMIC DNA]</scope>
    <source>
        <strain evidence="6">DSM 18924 / JCM 16383 / VKM B-2413 / 1221n</strain>
    </source>
</reference>
<dbReference type="HOGENOM" id="CLU_009583_18_5_2"/>
<dbReference type="InterPro" id="IPR001296">
    <property type="entry name" value="Glyco_trans_1"/>
</dbReference>
<evidence type="ECO:0000313" key="6">
    <source>
        <dbReference type="Proteomes" id="UP000006903"/>
    </source>
</evidence>
<dbReference type="Proteomes" id="UP000006903">
    <property type="component" value="Chromosome"/>
</dbReference>
<dbReference type="PANTHER" id="PTHR45825:SF11">
    <property type="entry name" value="ALPHA AMYLASE DOMAIN-CONTAINING PROTEIN"/>
    <property type="match status" value="1"/>
</dbReference>
<protein>
    <submittedName>
        <fullName evidence="5">Glycosyl transferase, group 1</fullName>
    </submittedName>
</protein>